<dbReference type="InterPro" id="IPR001878">
    <property type="entry name" value="Znf_CCHC"/>
</dbReference>
<accession>A0AAD8T342</accession>
<comment type="caution">
    <text evidence="4">The sequence shown here is derived from an EMBL/GenBank/DDBJ whole genome shotgun (WGS) entry which is preliminary data.</text>
</comment>
<feature type="region of interest" description="Disordered" evidence="2">
    <location>
        <begin position="219"/>
        <end position="244"/>
    </location>
</feature>
<dbReference type="SMART" id="SM00343">
    <property type="entry name" value="ZnF_C2HC"/>
    <property type="match status" value="2"/>
</dbReference>
<dbReference type="Pfam" id="PF00098">
    <property type="entry name" value="zf-CCHC"/>
    <property type="match status" value="1"/>
</dbReference>
<evidence type="ECO:0000259" key="3">
    <source>
        <dbReference type="PROSITE" id="PS50158"/>
    </source>
</evidence>
<feature type="domain" description="CCHC-type" evidence="3">
    <location>
        <begin position="456"/>
        <end position="469"/>
    </location>
</feature>
<feature type="region of interest" description="Disordered" evidence="2">
    <location>
        <begin position="900"/>
        <end position="920"/>
    </location>
</feature>
<dbReference type="PANTHER" id="PTHR33170:SF2">
    <property type="entry name" value="OS12G0531500 PROTEIN"/>
    <property type="match status" value="1"/>
</dbReference>
<reference evidence="4" key="1">
    <citation type="submission" date="2023-07" db="EMBL/GenBank/DDBJ databases">
        <title>A chromosome-level genome assembly of Lolium multiflorum.</title>
        <authorList>
            <person name="Chen Y."/>
            <person name="Copetti D."/>
            <person name="Kolliker R."/>
            <person name="Studer B."/>
        </authorList>
    </citation>
    <scope>NUCLEOTIDE SEQUENCE</scope>
    <source>
        <strain evidence="4">02402/16</strain>
        <tissue evidence="4">Leaf</tissue>
    </source>
</reference>
<feature type="compositionally biased region" description="Low complexity" evidence="2">
    <location>
        <begin position="36"/>
        <end position="50"/>
    </location>
</feature>
<dbReference type="SUPFAM" id="SSF57756">
    <property type="entry name" value="Retrovirus zinc finger-like domains"/>
    <property type="match status" value="1"/>
</dbReference>
<feature type="region of interest" description="Disordered" evidence="2">
    <location>
        <begin position="803"/>
        <end position="848"/>
    </location>
</feature>
<feature type="region of interest" description="Disordered" evidence="2">
    <location>
        <begin position="391"/>
        <end position="449"/>
    </location>
</feature>
<dbReference type="InterPro" id="IPR036875">
    <property type="entry name" value="Znf_CCHC_sf"/>
</dbReference>
<feature type="region of interest" description="Disordered" evidence="2">
    <location>
        <begin position="1"/>
        <end position="79"/>
    </location>
</feature>
<feature type="compositionally biased region" description="Gly residues" evidence="2">
    <location>
        <begin position="1062"/>
        <end position="1075"/>
    </location>
</feature>
<dbReference type="AlphaFoldDB" id="A0AAD8T342"/>
<dbReference type="EMBL" id="JAUUTY010000003">
    <property type="protein sequence ID" value="KAK1668295.1"/>
    <property type="molecule type" value="Genomic_DNA"/>
</dbReference>
<feature type="compositionally biased region" description="Acidic residues" evidence="2">
    <location>
        <begin position="61"/>
        <end position="75"/>
    </location>
</feature>
<sequence length="1119" mass="118277">METGEETGDASGDGRTPRWSGVSCVDRRDLGPAAPPGGSSAAPGSAPLSGKFWSLSASAVDEGDGSEGEASDPDQDALRCGRPAATTLEDFIRRAQELGGSLQSARRSSFAPGGKGSRFRGSAPAAPPRFQGSGDGVREGPAAEAQYVDCVVSTPTGLEGGSMLPLGCEVASAFLPGPRPDLAAQCLGPARWRRFCWLWMPKGCSDPTLGFRARSTEVRQRLSDPTAPRHRLLRPTPAPPRLVRSYAATVMAGGYDDGRKRRFEEGGRRDGEAFGGGGGRRNDGFRQDGGGAGRREGGGRQEGGGRYDGGGRQEGGGRQDGAGRQDGGGRFDGGGSFRSHDGAPLDAGGSRFQDEDLPYRDQERGRGFDYGPPPPWWEEQRRREEALANRRMDGAPARGGERSGAAGQGDRAGQGQRALHKNKAKKPQGEGGQQQAKGKAKQNPPPRTGAPVAGECFKCGREGHYQSDCTFDPLCVVCSGEGHSSANCPSRGKGLRLQTMGHAITGGGFYNIDVEPLRAGLGNGEVFAAIIKFNSTPLTETQLSDELKHLVDELWDWQVQRLSDSEFSVVFPTRQTMRLSTGSGKLHLPLSKTDTEIREAFLAPKPSLVLPSTWVRLTGVPEDLMTRDRLMAGFTMIGRPIDVDELSIQKRDREPIRMRFHCRFPDRIKGSVQIFVNGEGYMVGVQAEAPPRGTPGGGSGGPPPPPNNGLDDEDSDDIPSDSEWNKHRRSQDKHKDAAKDKGGASGPSSSSHQVAALGVLGAPGLNQYGSNLVAAPDAPTLSLLEPARGKLLVHLVPTGVEGSTPLEDISMDSADPDSQLTDPAPSWVEDSQQAEGPPAKLARLSPAKDMTAVEDVEVLDASDDDDLPRPGEDAARKNLLQEMSHATPLVQARRSKAVYSKRATPSSAMRKSSRSQGVAAGTSALVRAQRLTAEKNLEGKACTDTVKNKGNDFAILDLLPDDHLSSVVRDSCLVFSPKLGCPGEALSIIRAKEKVQAALAETSRRLEQEAAVAKAAAAACASVEAPRVELAVAADAAPRVERVVGEVHPRVERAESEEPLTGGVGPPGELGGPGAGAQAPVAVDPASSPPPPRSRPKRSCVKVPALAVSKRQYKKRAAK</sequence>
<dbReference type="Gene3D" id="4.10.60.10">
    <property type="entry name" value="Zinc finger, CCHC-type"/>
    <property type="match status" value="1"/>
</dbReference>
<keyword evidence="1" id="KW-0862">Zinc</keyword>
<keyword evidence="1" id="KW-0863">Zinc-finger</keyword>
<keyword evidence="1" id="KW-0479">Metal-binding</keyword>
<protein>
    <recommendedName>
        <fullName evidence="3">CCHC-type domain-containing protein</fullName>
    </recommendedName>
</protein>
<dbReference type="Proteomes" id="UP001231189">
    <property type="component" value="Unassembled WGS sequence"/>
</dbReference>
<dbReference type="GO" id="GO:0008270">
    <property type="term" value="F:zinc ion binding"/>
    <property type="evidence" value="ECO:0007669"/>
    <property type="project" value="UniProtKB-KW"/>
</dbReference>
<dbReference type="PANTHER" id="PTHR33170">
    <property type="entry name" value="DUF4283 DOMAIN-CONTAINING PROTEIN-RELATED"/>
    <property type="match status" value="1"/>
</dbReference>
<name>A0AAD8T342_LOLMU</name>
<feature type="compositionally biased region" description="Low complexity" evidence="2">
    <location>
        <begin position="1076"/>
        <end position="1086"/>
    </location>
</feature>
<feature type="region of interest" description="Disordered" evidence="2">
    <location>
        <begin position="686"/>
        <end position="752"/>
    </location>
</feature>
<feature type="compositionally biased region" description="Basic and acidic residues" evidence="2">
    <location>
        <begin position="293"/>
        <end position="329"/>
    </location>
</feature>
<feature type="compositionally biased region" description="Basic and acidic residues" evidence="2">
    <location>
        <begin position="733"/>
        <end position="742"/>
    </location>
</feature>
<feature type="compositionally biased region" description="Polar residues" evidence="2">
    <location>
        <begin position="903"/>
        <end position="916"/>
    </location>
</feature>
<keyword evidence="5" id="KW-1185">Reference proteome</keyword>
<organism evidence="4 5">
    <name type="scientific">Lolium multiflorum</name>
    <name type="common">Italian ryegrass</name>
    <name type="synonym">Lolium perenne subsp. multiflorum</name>
    <dbReference type="NCBI Taxonomy" id="4521"/>
    <lineage>
        <taxon>Eukaryota</taxon>
        <taxon>Viridiplantae</taxon>
        <taxon>Streptophyta</taxon>
        <taxon>Embryophyta</taxon>
        <taxon>Tracheophyta</taxon>
        <taxon>Spermatophyta</taxon>
        <taxon>Magnoliopsida</taxon>
        <taxon>Liliopsida</taxon>
        <taxon>Poales</taxon>
        <taxon>Poaceae</taxon>
        <taxon>BOP clade</taxon>
        <taxon>Pooideae</taxon>
        <taxon>Poodae</taxon>
        <taxon>Poeae</taxon>
        <taxon>Poeae Chloroplast Group 2 (Poeae type)</taxon>
        <taxon>Loliodinae</taxon>
        <taxon>Loliinae</taxon>
        <taxon>Lolium</taxon>
    </lineage>
</organism>
<evidence type="ECO:0000256" key="1">
    <source>
        <dbReference type="PROSITE-ProRule" id="PRU00047"/>
    </source>
</evidence>
<evidence type="ECO:0000313" key="5">
    <source>
        <dbReference type="Proteomes" id="UP001231189"/>
    </source>
</evidence>
<feature type="region of interest" description="Disordered" evidence="2">
    <location>
        <begin position="1048"/>
        <end position="1119"/>
    </location>
</feature>
<feature type="region of interest" description="Disordered" evidence="2">
    <location>
        <begin position="98"/>
        <end position="141"/>
    </location>
</feature>
<evidence type="ECO:0000256" key="2">
    <source>
        <dbReference type="SAM" id="MobiDB-lite"/>
    </source>
</evidence>
<proteinExistence type="predicted"/>
<gene>
    <name evidence="4" type="ORF">QYE76_056454</name>
</gene>
<feature type="compositionally biased region" description="Basic and acidic residues" evidence="2">
    <location>
        <begin position="257"/>
        <end position="272"/>
    </location>
</feature>
<dbReference type="GO" id="GO:0003676">
    <property type="term" value="F:nucleic acid binding"/>
    <property type="evidence" value="ECO:0007669"/>
    <property type="project" value="InterPro"/>
</dbReference>
<feature type="compositionally biased region" description="Acidic residues" evidence="2">
    <location>
        <begin position="710"/>
        <end position="720"/>
    </location>
</feature>
<evidence type="ECO:0000313" key="4">
    <source>
        <dbReference type="EMBL" id="KAK1668295.1"/>
    </source>
</evidence>
<feature type="compositionally biased region" description="Basic and acidic residues" evidence="2">
    <location>
        <begin position="352"/>
        <end position="367"/>
    </location>
</feature>
<feature type="region of interest" description="Disordered" evidence="2">
    <location>
        <begin position="257"/>
        <end position="379"/>
    </location>
</feature>
<dbReference type="PROSITE" id="PS50158">
    <property type="entry name" value="ZF_CCHC"/>
    <property type="match status" value="1"/>
</dbReference>